<protein>
    <submittedName>
        <fullName evidence="5">Histone h3.3-like type 1</fullName>
    </submittedName>
</protein>
<feature type="region of interest" description="Disordered" evidence="3">
    <location>
        <begin position="1"/>
        <end position="44"/>
    </location>
</feature>
<evidence type="ECO:0000313" key="5">
    <source>
        <dbReference type="EMBL" id="GFP89360.1"/>
    </source>
</evidence>
<dbReference type="Gene3D" id="1.10.20.10">
    <property type="entry name" value="Histone, subunit A"/>
    <property type="match status" value="1"/>
</dbReference>
<dbReference type="EMBL" id="BMAC01000188">
    <property type="protein sequence ID" value="GFP89360.1"/>
    <property type="molecule type" value="Genomic_DNA"/>
</dbReference>
<dbReference type="InterPro" id="IPR009072">
    <property type="entry name" value="Histone-fold"/>
</dbReference>
<dbReference type="InterPro" id="IPR007125">
    <property type="entry name" value="H2A/H2B/H3"/>
</dbReference>
<dbReference type="InterPro" id="IPR000164">
    <property type="entry name" value="Histone_H3/CENP-A"/>
</dbReference>
<evidence type="ECO:0000256" key="1">
    <source>
        <dbReference type="ARBA" id="ARBA00010343"/>
    </source>
</evidence>
<evidence type="ECO:0000256" key="2">
    <source>
        <dbReference type="ARBA" id="ARBA00022990"/>
    </source>
</evidence>
<dbReference type="PRINTS" id="PR00622">
    <property type="entry name" value="HISTONEH3"/>
</dbReference>
<keyword evidence="6" id="KW-1185">Reference proteome</keyword>
<feature type="non-terminal residue" evidence="5">
    <location>
        <position position="123"/>
    </location>
</feature>
<dbReference type="GO" id="GO:0046982">
    <property type="term" value="F:protein heterodimerization activity"/>
    <property type="evidence" value="ECO:0007669"/>
    <property type="project" value="InterPro"/>
</dbReference>
<reference evidence="5" key="1">
    <citation type="submission" date="2020-07" db="EMBL/GenBank/DDBJ databases">
        <title>Ethylene signaling mediates host invasion by parasitic plants.</title>
        <authorList>
            <person name="Yoshida S."/>
        </authorList>
    </citation>
    <scope>NUCLEOTIDE SEQUENCE</scope>
    <source>
        <strain evidence="5">Okayama</strain>
    </source>
</reference>
<evidence type="ECO:0000313" key="6">
    <source>
        <dbReference type="Proteomes" id="UP000653305"/>
    </source>
</evidence>
<name>A0A830BP98_9LAMI</name>
<dbReference type="GO" id="GO:0003677">
    <property type="term" value="F:DNA binding"/>
    <property type="evidence" value="ECO:0007669"/>
    <property type="project" value="InterPro"/>
</dbReference>
<dbReference type="SUPFAM" id="SSF47113">
    <property type="entry name" value="Histone-fold"/>
    <property type="match status" value="1"/>
</dbReference>
<keyword evidence="2" id="KW-0007">Acetylation</keyword>
<dbReference type="SMART" id="SM00428">
    <property type="entry name" value="H3"/>
    <property type="match status" value="1"/>
</dbReference>
<dbReference type="GO" id="GO:0030527">
    <property type="term" value="F:structural constituent of chromatin"/>
    <property type="evidence" value="ECO:0007669"/>
    <property type="project" value="InterPro"/>
</dbReference>
<dbReference type="Proteomes" id="UP000653305">
    <property type="component" value="Unassembled WGS sequence"/>
</dbReference>
<feature type="compositionally biased region" description="Basic residues" evidence="3">
    <location>
        <begin position="1"/>
        <end position="24"/>
    </location>
</feature>
<sequence>WRVPSRRRGNPPSGRHRGSSWRCRRPGDPLQQPTVRRSPTASAPGSAVAALPEVAEAYRVGLFEDTSLCAIHAKRLTIMPKISSWRGGLGTRGLDLNLGFVIGSYVTNISQYPFFAFFLSAQL</sequence>
<feature type="domain" description="Core Histone H2A/H2B/H3" evidence="4">
    <location>
        <begin position="45"/>
        <end position="81"/>
    </location>
</feature>
<evidence type="ECO:0000259" key="4">
    <source>
        <dbReference type="Pfam" id="PF00125"/>
    </source>
</evidence>
<comment type="caution">
    <text evidence="5">The sequence shown here is derived from an EMBL/GenBank/DDBJ whole genome shotgun (WGS) entry which is preliminary data.</text>
</comment>
<gene>
    <name evidence="5" type="ORF">PHJA_001079700</name>
</gene>
<dbReference type="GO" id="GO:0000786">
    <property type="term" value="C:nucleosome"/>
    <property type="evidence" value="ECO:0007669"/>
    <property type="project" value="InterPro"/>
</dbReference>
<evidence type="ECO:0000256" key="3">
    <source>
        <dbReference type="SAM" id="MobiDB-lite"/>
    </source>
</evidence>
<feature type="compositionally biased region" description="Polar residues" evidence="3">
    <location>
        <begin position="31"/>
        <end position="43"/>
    </location>
</feature>
<comment type="similarity">
    <text evidence="1">Belongs to the histone H3 family.</text>
</comment>
<dbReference type="Pfam" id="PF00125">
    <property type="entry name" value="Histone"/>
    <property type="match status" value="1"/>
</dbReference>
<dbReference type="PANTHER" id="PTHR11426">
    <property type="entry name" value="HISTONE H3"/>
    <property type="match status" value="1"/>
</dbReference>
<dbReference type="AlphaFoldDB" id="A0A830BP98"/>
<organism evidence="5 6">
    <name type="scientific">Phtheirospermum japonicum</name>
    <dbReference type="NCBI Taxonomy" id="374723"/>
    <lineage>
        <taxon>Eukaryota</taxon>
        <taxon>Viridiplantae</taxon>
        <taxon>Streptophyta</taxon>
        <taxon>Embryophyta</taxon>
        <taxon>Tracheophyta</taxon>
        <taxon>Spermatophyta</taxon>
        <taxon>Magnoliopsida</taxon>
        <taxon>eudicotyledons</taxon>
        <taxon>Gunneridae</taxon>
        <taxon>Pentapetalae</taxon>
        <taxon>asterids</taxon>
        <taxon>lamiids</taxon>
        <taxon>Lamiales</taxon>
        <taxon>Orobanchaceae</taxon>
        <taxon>Orobanchaceae incertae sedis</taxon>
        <taxon>Phtheirospermum</taxon>
    </lineage>
</organism>
<accession>A0A830BP98</accession>
<proteinExistence type="inferred from homology"/>